<dbReference type="OrthoDB" id="9813719at2"/>
<keyword evidence="2" id="KW-0547">Nucleotide-binding</keyword>
<dbReference type="InterPro" id="IPR040198">
    <property type="entry name" value="Fido_containing"/>
</dbReference>
<dbReference type="Proteomes" id="UP000192472">
    <property type="component" value="Unassembled WGS sequence"/>
</dbReference>
<protein>
    <submittedName>
        <fullName evidence="5">Fic family protein</fullName>
    </submittedName>
</protein>
<feature type="binding site" evidence="2">
    <location>
        <begin position="205"/>
        <end position="212"/>
    </location>
    <ligand>
        <name>ATP</name>
        <dbReference type="ChEBI" id="CHEBI:30616"/>
    </ligand>
</feature>
<reference evidence="5 6" key="1">
    <citation type="submission" date="2017-04" db="EMBL/GenBank/DDBJ databases">
        <authorList>
            <person name="Afonso C.L."/>
            <person name="Miller P.J."/>
            <person name="Scott M.A."/>
            <person name="Spackman E."/>
            <person name="Goraichik I."/>
            <person name="Dimitrov K.M."/>
            <person name="Suarez D.L."/>
            <person name="Swayne D.E."/>
        </authorList>
    </citation>
    <scope>NUCLEOTIDE SEQUENCE [LARGE SCALE GENOMIC DNA]</scope>
    <source>
        <strain evidence="5 6">DSM 26133</strain>
    </source>
</reference>
<evidence type="ECO:0000313" key="6">
    <source>
        <dbReference type="Proteomes" id="UP000192472"/>
    </source>
</evidence>
<dbReference type="AlphaFoldDB" id="A0A1W2GHV2"/>
<sequence>MNSGSVMNAKTENTEKIKFLISELKRLMPMQDKDRSRLDRKLRLEFNYNSNHMEGNTLTYGQTELVLFFDKVAGDAPLSDVEEMKAHDLALIQIEEMAKDDERPLTEQFIKELNEIILVRPYWKEAISPEGISTRKQIEIGKYKSTPNSVRLRSGEIHNYASPEETPTLMGELMEWYRENMNHLNPIHLAALFHYKFVCIHPFDDGNGRVSRLIMNYILFKNNLPPIIIKSKDKEKYLTALQKADVGDLEAIVSYIESQMIWSLELSIKAAKGQSIDEHGDVEKEIEMLRREKLTSSQIYKTPKVAYNLFNFMKGELWEPLEQTLSKFDDFFSEAKTYRYFNGIKVDKTRTIRSGILAFATREEIEKEYNIFEHDIAEDEVSSIQWTRQMLSLKSASKKVDIKIGLKIEFNESSYLLTIGESNSSGKVAHSFNVALIQKDNIYNKLIMTDEVENIIKTISNHVIEQIRLND</sequence>
<evidence type="ECO:0000256" key="1">
    <source>
        <dbReference type="PIRSR" id="PIRSR640198-1"/>
    </source>
</evidence>
<dbReference type="SUPFAM" id="SSF140931">
    <property type="entry name" value="Fic-like"/>
    <property type="match status" value="1"/>
</dbReference>
<evidence type="ECO:0000256" key="3">
    <source>
        <dbReference type="PIRSR" id="PIRSR640198-3"/>
    </source>
</evidence>
<organism evidence="5 6">
    <name type="scientific">Reichenbachiella faecimaris</name>
    <dbReference type="NCBI Taxonomy" id="692418"/>
    <lineage>
        <taxon>Bacteria</taxon>
        <taxon>Pseudomonadati</taxon>
        <taxon>Bacteroidota</taxon>
        <taxon>Cytophagia</taxon>
        <taxon>Cytophagales</taxon>
        <taxon>Reichenbachiellaceae</taxon>
        <taxon>Reichenbachiella</taxon>
    </lineage>
</organism>
<dbReference type="PANTHER" id="PTHR13504">
    <property type="entry name" value="FIDO DOMAIN-CONTAINING PROTEIN DDB_G0283145"/>
    <property type="match status" value="1"/>
</dbReference>
<name>A0A1W2GHV2_REIFA</name>
<accession>A0A1W2GHV2</accession>
<dbReference type="PANTHER" id="PTHR13504:SF38">
    <property type="entry name" value="FIDO DOMAIN-CONTAINING PROTEIN"/>
    <property type="match status" value="1"/>
</dbReference>
<feature type="binding site" evidence="2">
    <location>
        <begin position="150"/>
        <end position="158"/>
    </location>
    <ligand>
        <name>ATP</name>
        <dbReference type="ChEBI" id="CHEBI:30616"/>
    </ligand>
</feature>
<proteinExistence type="predicted"/>
<feature type="active site" evidence="1">
    <location>
        <position position="201"/>
    </location>
</feature>
<keyword evidence="6" id="KW-1185">Reference proteome</keyword>
<dbReference type="Pfam" id="PF02661">
    <property type="entry name" value="Fic"/>
    <property type="match status" value="1"/>
</dbReference>
<evidence type="ECO:0000313" key="5">
    <source>
        <dbReference type="EMBL" id="SMD36151.1"/>
    </source>
</evidence>
<evidence type="ECO:0000259" key="4">
    <source>
        <dbReference type="PROSITE" id="PS51459"/>
    </source>
</evidence>
<evidence type="ECO:0000256" key="2">
    <source>
        <dbReference type="PIRSR" id="PIRSR640198-2"/>
    </source>
</evidence>
<feature type="domain" description="Fido" evidence="4">
    <location>
        <begin position="105"/>
        <end position="258"/>
    </location>
</feature>
<dbReference type="STRING" id="692418.SAMN04488029_2747"/>
<dbReference type="EMBL" id="FWYF01000003">
    <property type="protein sequence ID" value="SMD36151.1"/>
    <property type="molecule type" value="Genomic_DNA"/>
</dbReference>
<dbReference type="InterPro" id="IPR036597">
    <property type="entry name" value="Fido-like_dom_sf"/>
</dbReference>
<gene>
    <name evidence="5" type="ORF">SAMN04488029_2747</name>
</gene>
<dbReference type="GO" id="GO:0005524">
    <property type="term" value="F:ATP binding"/>
    <property type="evidence" value="ECO:0007669"/>
    <property type="project" value="UniProtKB-KW"/>
</dbReference>
<keyword evidence="2" id="KW-0067">ATP-binding</keyword>
<dbReference type="Gene3D" id="1.10.3290.10">
    <property type="entry name" value="Fido-like domain"/>
    <property type="match status" value="1"/>
</dbReference>
<dbReference type="PROSITE" id="PS51459">
    <property type="entry name" value="FIDO"/>
    <property type="match status" value="1"/>
</dbReference>
<dbReference type="InterPro" id="IPR003812">
    <property type="entry name" value="Fido"/>
</dbReference>
<feature type="site" description="Important for autoinhibition of adenylyltransferase activity" evidence="3">
    <location>
        <position position="54"/>
    </location>
</feature>